<dbReference type="EMBL" id="GL433841">
    <property type="protein sequence ID" value="EFN56774.1"/>
    <property type="molecule type" value="Genomic_DNA"/>
</dbReference>
<evidence type="ECO:0000313" key="2">
    <source>
        <dbReference type="EMBL" id="EFN56774.1"/>
    </source>
</evidence>
<sequence>MEATASSTLHITSSAISLITCLVILIYLLHPAYMGSAQLFGLRKPATASPQTDCLLAVSDGWWQRTPPGIDISDLPLNIAVRNKTDAFLAWNEVRQQPGRLLVRYFHNWVAMALGGDIYAKVDSNAPQSKHNKGQYLAAHNVTLAINMTHLASEIQGYLEACCRYMYA</sequence>
<organism evidence="3">
    <name type="scientific">Chlorella variabilis</name>
    <name type="common">Green alga</name>
    <dbReference type="NCBI Taxonomy" id="554065"/>
    <lineage>
        <taxon>Eukaryota</taxon>
        <taxon>Viridiplantae</taxon>
        <taxon>Chlorophyta</taxon>
        <taxon>core chlorophytes</taxon>
        <taxon>Trebouxiophyceae</taxon>
        <taxon>Chlorellales</taxon>
        <taxon>Chlorellaceae</taxon>
        <taxon>Chlorella clade</taxon>
        <taxon>Chlorella</taxon>
    </lineage>
</organism>
<keyword evidence="3" id="KW-1185">Reference proteome</keyword>
<evidence type="ECO:0000313" key="3">
    <source>
        <dbReference type="Proteomes" id="UP000008141"/>
    </source>
</evidence>
<dbReference type="RefSeq" id="XP_005848876.1">
    <property type="nucleotide sequence ID" value="XM_005848814.1"/>
</dbReference>
<accession>E1ZCA2</accession>
<keyword evidence="1" id="KW-0472">Membrane</keyword>
<evidence type="ECO:0000256" key="1">
    <source>
        <dbReference type="SAM" id="Phobius"/>
    </source>
</evidence>
<keyword evidence="1" id="KW-1133">Transmembrane helix</keyword>
<dbReference type="KEGG" id="cvr:CHLNCDRAFT_144258"/>
<reference evidence="2 3" key="1">
    <citation type="journal article" date="2010" name="Plant Cell">
        <title>The Chlorella variabilis NC64A genome reveals adaptation to photosymbiosis, coevolution with viruses, and cryptic sex.</title>
        <authorList>
            <person name="Blanc G."/>
            <person name="Duncan G."/>
            <person name="Agarkova I."/>
            <person name="Borodovsky M."/>
            <person name="Gurnon J."/>
            <person name="Kuo A."/>
            <person name="Lindquist E."/>
            <person name="Lucas S."/>
            <person name="Pangilinan J."/>
            <person name="Polle J."/>
            <person name="Salamov A."/>
            <person name="Terry A."/>
            <person name="Yamada T."/>
            <person name="Dunigan D.D."/>
            <person name="Grigoriev I.V."/>
            <person name="Claverie J.M."/>
            <person name="Van Etten J.L."/>
        </authorList>
    </citation>
    <scope>NUCLEOTIDE SEQUENCE [LARGE SCALE GENOMIC DNA]</scope>
    <source>
        <strain evidence="2 3">NC64A</strain>
    </source>
</reference>
<dbReference type="GeneID" id="17355942"/>
<gene>
    <name evidence="2" type="ORF">CHLNCDRAFT_144258</name>
</gene>
<dbReference type="Proteomes" id="UP000008141">
    <property type="component" value="Unassembled WGS sequence"/>
</dbReference>
<name>E1ZCA2_CHLVA</name>
<dbReference type="InParanoid" id="E1ZCA2"/>
<feature type="transmembrane region" description="Helical" evidence="1">
    <location>
        <begin position="15"/>
        <end position="34"/>
    </location>
</feature>
<dbReference type="AlphaFoldDB" id="E1ZCA2"/>
<protein>
    <submittedName>
        <fullName evidence="2">Expressed protein</fullName>
    </submittedName>
</protein>
<keyword evidence="1" id="KW-0812">Transmembrane</keyword>
<proteinExistence type="predicted"/>